<dbReference type="OrthoDB" id="2135762at2759"/>
<comment type="caution">
    <text evidence="2">The sequence shown here is derived from an EMBL/GenBank/DDBJ whole genome shotgun (WGS) entry which is preliminary data.</text>
</comment>
<dbReference type="PANTHER" id="PTHR31749">
    <property type="entry name" value="KINETOCHORE-ASSOCIATED PROTEIN NSL1 HOMOLOG"/>
    <property type="match status" value="1"/>
</dbReference>
<name>A0A507C886_9FUNG</name>
<dbReference type="GO" id="GO:0000070">
    <property type="term" value="P:mitotic sister chromatid segregation"/>
    <property type="evidence" value="ECO:0007669"/>
    <property type="project" value="InterPro"/>
</dbReference>
<dbReference type="AlphaFoldDB" id="A0A507C886"/>
<protein>
    <submittedName>
        <fullName evidence="2">Uncharacterized protein</fullName>
    </submittedName>
</protein>
<organism evidence="2 4">
    <name type="scientific">Synchytrium endobioticum</name>
    <dbReference type="NCBI Taxonomy" id="286115"/>
    <lineage>
        <taxon>Eukaryota</taxon>
        <taxon>Fungi</taxon>
        <taxon>Fungi incertae sedis</taxon>
        <taxon>Chytridiomycota</taxon>
        <taxon>Chytridiomycota incertae sedis</taxon>
        <taxon>Chytridiomycetes</taxon>
        <taxon>Synchytriales</taxon>
        <taxon>Synchytriaceae</taxon>
        <taxon>Synchytrium</taxon>
    </lineage>
</organism>
<dbReference type="EMBL" id="QEAM01000637">
    <property type="protein sequence ID" value="TPX37800.1"/>
    <property type="molecule type" value="Genomic_DNA"/>
</dbReference>
<evidence type="ECO:0000313" key="3">
    <source>
        <dbReference type="Proteomes" id="UP000317494"/>
    </source>
</evidence>
<keyword evidence="3" id="KW-1185">Reference proteome</keyword>
<evidence type="ECO:0000313" key="2">
    <source>
        <dbReference type="EMBL" id="TPX37800.1"/>
    </source>
</evidence>
<dbReference type="EMBL" id="QEAN01000460">
    <property type="protein sequence ID" value="TPX36062.1"/>
    <property type="molecule type" value="Genomic_DNA"/>
</dbReference>
<proteinExistence type="predicted"/>
<accession>A0A507C886</accession>
<reference evidence="3 4" key="1">
    <citation type="journal article" date="2019" name="Sci. Rep.">
        <title>Comparative genomics of chytrid fungi reveal insights into the obligate biotrophic and pathogenic lifestyle of Synchytrium endobioticum.</title>
        <authorList>
            <person name="van de Vossenberg B.T.L.H."/>
            <person name="Warris S."/>
            <person name="Nguyen H.D.T."/>
            <person name="van Gent-Pelzer M.P.E."/>
            <person name="Joly D.L."/>
            <person name="van de Geest H.C."/>
            <person name="Bonants P.J.M."/>
            <person name="Smith D.S."/>
            <person name="Levesque C.A."/>
            <person name="van der Lee T.A.J."/>
        </authorList>
    </citation>
    <scope>NUCLEOTIDE SEQUENCE [LARGE SCALE GENOMIC DNA]</scope>
    <source>
        <strain evidence="2 4">LEV6574</strain>
        <strain evidence="1 3">MB42</strain>
    </source>
</reference>
<evidence type="ECO:0000313" key="1">
    <source>
        <dbReference type="EMBL" id="TPX36062.1"/>
    </source>
</evidence>
<gene>
    <name evidence="2" type="ORF">SeLEV6574_g07867</name>
    <name evidence="1" type="ORF">SeMB42_g07110</name>
</gene>
<dbReference type="PANTHER" id="PTHR31749:SF3">
    <property type="entry name" value="KINETOCHORE-ASSOCIATED PROTEIN NSL1 HOMOLOG"/>
    <property type="match status" value="1"/>
</dbReference>
<dbReference type="VEuPathDB" id="FungiDB:SeMB42_g07110"/>
<dbReference type="InterPro" id="IPR013950">
    <property type="entry name" value="Mis14/Nsl1"/>
</dbReference>
<dbReference type="Proteomes" id="UP000317494">
    <property type="component" value="Unassembled WGS sequence"/>
</dbReference>
<dbReference type="Proteomes" id="UP000320475">
    <property type="component" value="Unassembled WGS sequence"/>
</dbReference>
<dbReference type="Pfam" id="PF08641">
    <property type="entry name" value="Mis14"/>
    <property type="match status" value="1"/>
</dbReference>
<evidence type="ECO:0000313" key="4">
    <source>
        <dbReference type="Proteomes" id="UP000320475"/>
    </source>
</evidence>
<dbReference type="GO" id="GO:0000444">
    <property type="term" value="C:MIS12/MIND type complex"/>
    <property type="evidence" value="ECO:0007669"/>
    <property type="project" value="TreeGrafter"/>
</dbReference>
<sequence>MSLPKIQLETQSNVEHLRHQLKQAATVSLQTRAAEIIYRKYNNTDTSNRAKQQNVRSSTQAVVAGLEQYLDQVFGLASHNLQINGVDYHDAITQAQEYEPLDETLSAQIEQARLAKDQLMVKVALMRREFPKKIQALVHTAETRCSRARGADAVVGPAPHPRIHPLQHAVDAVDAGALVHDYAGCVGTIAALAQPAGVPATTSKLERASQLLAIWELTFHVPDPNAMYDDAADAGAQADTGHGRRCRERGLVAAGGLTPRSARSGLLKRLHGNSRTKPY</sequence>